<dbReference type="Proteomes" id="UP000516305">
    <property type="component" value="Chromosome"/>
</dbReference>
<evidence type="ECO:0000313" key="3">
    <source>
        <dbReference type="Proteomes" id="UP000516305"/>
    </source>
</evidence>
<proteinExistence type="predicted"/>
<dbReference type="NCBIfam" id="TIGR04409">
    <property type="entry name" value="LptC_YrbK"/>
    <property type="match status" value="1"/>
</dbReference>
<name>A0A7H0VF29_9FLAO</name>
<evidence type="ECO:0000313" key="2">
    <source>
        <dbReference type="EMBL" id="QNR24327.1"/>
    </source>
</evidence>
<feature type="chain" id="PRO_5028834589" evidence="1">
    <location>
        <begin position="26"/>
        <end position="188"/>
    </location>
</feature>
<evidence type="ECO:0000256" key="1">
    <source>
        <dbReference type="SAM" id="SignalP"/>
    </source>
</evidence>
<feature type="signal peptide" evidence="1">
    <location>
        <begin position="1"/>
        <end position="25"/>
    </location>
</feature>
<keyword evidence="1" id="KW-0732">Signal</keyword>
<dbReference type="AlphaFoldDB" id="A0A7H0VF29"/>
<sequence length="188" mass="21975">MRFKLHNLKSIATLVAMLFLWTACENEVKEVQALARDERIPMEVQRDFVLRYSDSSYYRMELMAPLAESYPQLDIPQREFREGINVRFLDALGQETSRLRAEYALQLIDKDLWEARGDVVVVNEKGEQLNTEKLFWDARTEKIYSDEFVKITTKDQIIMGEGFQADQNFSSYELDRVTGQLNIEDDAS</sequence>
<dbReference type="EMBL" id="CP060139">
    <property type="protein sequence ID" value="QNR24327.1"/>
    <property type="molecule type" value="Genomic_DNA"/>
</dbReference>
<organism evidence="2 3">
    <name type="scientific">Croceimicrobium hydrocarbonivorans</name>
    <dbReference type="NCBI Taxonomy" id="2761580"/>
    <lineage>
        <taxon>Bacteria</taxon>
        <taxon>Pseudomonadati</taxon>
        <taxon>Bacteroidota</taxon>
        <taxon>Flavobacteriia</taxon>
        <taxon>Flavobacteriales</taxon>
        <taxon>Owenweeksiaceae</taxon>
        <taxon>Croceimicrobium</taxon>
    </lineage>
</organism>
<dbReference type="Pfam" id="PF06835">
    <property type="entry name" value="LptC"/>
    <property type="match status" value="1"/>
</dbReference>
<keyword evidence="3" id="KW-1185">Reference proteome</keyword>
<dbReference type="PROSITE" id="PS51257">
    <property type="entry name" value="PROKAR_LIPOPROTEIN"/>
    <property type="match status" value="1"/>
</dbReference>
<dbReference type="GO" id="GO:0015221">
    <property type="term" value="F:lipopolysaccharide transmembrane transporter activity"/>
    <property type="evidence" value="ECO:0007669"/>
    <property type="project" value="InterPro"/>
</dbReference>
<dbReference type="KEGG" id="chyd:H4K34_00380"/>
<protein>
    <submittedName>
        <fullName evidence="2">LPS export ABC transporter periplasmic protein LptC</fullName>
    </submittedName>
</protein>
<gene>
    <name evidence="2" type="primary">lptC</name>
    <name evidence="2" type="ORF">H4K34_00380</name>
</gene>
<dbReference type="Gene3D" id="2.60.450.10">
    <property type="entry name" value="Lipopolysaccharide (LPS) transport protein A like domain"/>
    <property type="match status" value="1"/>
</dbReference>
<accession>A0A7H0VF29</accession>
<dbReference type="InterPro" id="IPR026265">
    <property type="entry name" value="LptC"/>
</dbReference>
<dbReference type="RefSeq" id="WP_210758854.1">
    <property type="nucleotide sequence ID" value="NZ_CP060139.1"/>
</dbReference>
<dbReference type="GO" id="GO:0005886">
    <property type="term" value="C:plasma membrane"/>
    <property type="evidence" value="ECO:0007669"/>
    <property type="project" value="InterPro"/>
</dbReference>
<reference evidence="2 3" key="1">
    <citation type="submission" date="2020-08" db="EMBL/GenBank/DDBJ databases">
        <title>Croceimicrobium hydrocarbonivorans gen. nov., sp. nov., a novel marine bacterium isolated from a bacterial consortium that degrades polyethylene terephthalate.</title>
        <authorList>
            <person name="Liu R."/>
        </authorList>
    </citation>
    <scope>NUCLEOTIDE SEQUENCE [LARGE SCALE GENOMIC DNA]</scope>
    <source>
        <strain evidence="2 3">A20-9</strain>
    </source>
</reference>
<dbReference type="InterPro" id="IPR010664">
    <property type="entry name" value="LipoPS_assembly_LptC-rel"/>
</dbReference>